<reference evidence="2" key="1">
    <citation type="journal article" date="2019" name="Int. J. Syst. Evol. Microbiol.">
        <title>The Global Catalogue of Microorganisms (GCM) 10K type strain sequencing project: providing services to taxonomists for standard genome sequencing and annotation.</title>
        <authorList>
            <consortium name="The Broad Institute Genomics Platform"/>
            <consortium name="The Broad Institute Genome Sequencing Center for Infectious Disease"/>
            <person name="Wu L."/>
            <person name="Ma J."/>
        </authorList>
    </citation>
    <scope>NUCLEOTIDE SEQUENCE [LARGE SCALE GENOMIC DNA]</scope>
    <source>
        <strain evidence="2">CGMCC 4.7371</strain>
    </source>
</reference>
<evidence type="ECO:0000313" key="2">
    <source>
        <dbReference type="Proteomes" id="UP000655410"/>
    </source>
</evidence>
<comment type="caution">
    <text evidence="1">The sequence shown here is derived from an EMBL/GenBank/DDBJ whole genome shotgun (WGS) entry which is preliminary data.</text>
</comment>
<dbReference type="Gene3D" id="3.10.129.10">
    <property type="entry name" value="Hotdog Thioesterase"/>
    <property type="match status" value="1"/>
</dbReference>
<proteinExistence type="predicted"/>
<dbReference type="InterPro" id="IPR029069">
    <property type="entry name" value="HotDog_dom_sf"/>
</dbReference>
<protein>
    <recommendedName>
        <fullName evidence="3">DUF4442 domain-containing protein</fullName>
    </recommendedName>
</protein>
<dbReference type="EMBL" id="BMNI01000015">
    <property type="protein sequence ID" value="GGO93900.1"/>
    <property type="molecule type" value="Genomic_DNA"/>
</dbReference>
<dbReference type="Proteomes" id="UP000655410">
    <property type="component" value="Unassembled WGS sequence"/>
</dbReference>
<dbReference type="SUPFAM" id="SSF54637">
    <property type="entry name" value="Thioesterase/thiol ester dehydrase-isomerase"/>
    <property type="match status" value="1"/>
</dbReference>
<evidence type="ECO:0000313" key="1">
    <source>
        <dbReference type="EMBL" id="GGO93900.1"/>
    </source>
</evidence>
<keyword evidence="2" id="KW-1185">Reference proteome</keyword>
<accession>A0ABQ2NDK0</accession>
<organism evidence="1 2">
    <name type="scientific">Nocardioides phosphati</name>
    <dbReference type="NCBI Taxonomy" id="1867775"/>
    <lineage>
        <taxon>Bacteria</taxon>
        <taxon>Bacillati</taxon>
        <taxon>Actinomycetota</taxon>
        <taxon>Actinomycetes</taxon>
        <taxon>Propionibacteriales</taxon>
        <taxon>Nocardioidaceae</taxon>
        <taxon>Nocardioides</taxon>
    </lineage>
</organism>
<dbReference type="Pfam" id="PF14539">
    <property type="entry name" value="DUF4442"/>
    <property type="match status" value="1"/>
</dbReference>
<dbReference type="InterPro" id="IPR027961">
    <property type="entry name" value="DUF4442"/>
</dbReference>
<sequence>MTGLDAAEVARRTEAANALTPILAAMDVRAVRLGRGVAEAEIPLGPNGNHFGVMYAGSLFTVAEVLGGYLPAATWDLTGYLPIVADMQISYRAPATTTVRARASLDEAELARIAAELEAGAPKIRFTLSTVLTDTAGTSVATTTGSYLLRRLPDADA</sequence>
<gene>
    <name evidence="1" type="ORF">GCM10011584_33660</name>
</gene>
<name>A0ABQ2NDK0_9ACTN</name>
<evidence type="ECO:0008006" key="3">
    <source>
        <dbReference type="Google" id="ProtNLM"/>
    </source>
</evidence>
<dbReference type="RefSeq" id="WP_188785202.1">
    <property type="nucleotide sequence ID" value="NZ_BMNI01000015.1"/>
</dbReference>